<name>A0A8S9MDW6_BRACR</name>
<evidence type="ECO:0000313" key="1">
    <source>
        <dbReference type="EMBL" id="KAF2616408.1"/>
    </source>
</evidence>
<reference evidence="1" key="1">
    <citation type="submission" date="2019-12" db="EMBL/GenBank/DDBJ databases">
        <title>Genome sequencing and annotation of Brassica cretica.</title>
        <authorList>
            <person name="Studholme D.J."/>
            <person name="Sarris P.F."/>
        </authorList>
    </citation>
    <scope>NUCLEOTIDE SEQUENCE</scope>
    <source>
        <strain evidence="1">PFS-001/15</strain>
        <tissue evidence="1">Leaf</tissue>
    </source>
</reference>
<accession>A0A8S9MDW6</accession>
<dbReference type="Proteomes" id="UP000712281">
    <property type="component" value="Unassembled WGS sequence"/>
</dbReference>
<evidence type="ECO:0000313" key="2">
    <source>
        <dbReference type="Proteomes" id="UP000712281"/>
    </source>
</evidence>
<dbReference type="EMBL" id="QGKW02000007">
    <property type="protein sequence ID" value="KAF2616408.1"/>
    <property type="molecule type" value="Genomic_DNA"/>
</dbReference>
<comment type="caution">
    <text evidence="1">The sequence shown here is derived from an EMBL/GenBank/DDBJ whole genome shotgun (WGS) entry which is preliminary data.</text>
</comment>
<proteinExistence type="predicted"/>
<dbReference type="AlphaFoldDB" id="A0A8S9MDW6"/>
<sequence>MVDQLSNSLVLATVVLYPQSPFNQPELTVAPPTPITLPITITPADFPLKDFHFTSFYSLGKSTCLNGAGSG</sequence>
<protein>
    <submittedName>
        <fullName evidence="1">Uncharacterized protein</fullName>
    </submittedName>
</protein>
<gene>
    <name evidence="1" type="ORF">F2Q68_00039610</name>
</gene>
<organism evidence="1 2">
    <name type="scientific">Brassica cretica</name>
    <name type="common">Mustard</name>
    <dbReference type="NCBI Taxonomy" id="69181"/>
    <lineage>
        <taxon>Eukaryota</taxon>
        <taxon>Viridiplantae</taxon>
        <taxon>Streptophyta</taxon>
        <taxon>Embryophyta</taxon>
        <taxon>Tracheophyta</taxon>
        <taxon>Spermatophyta</taxon>
        <taxon>Magnoliopsida</taxon>
        <taxon>eudicotyledons</taxon>
        <taxon>Gunneridae</taxon>
        <taxon>Pentapetalae</taxon>
        <taxon>rosids</taxon>
        <taxon>malvids</taxon>
        <taxon>Brassicales</taxon>
        <taxon>Brassicaceae</taxon>
        <taxon>Brassiceae</taxon>
        <taxon>Brassica</taxon>
    </lineage>
</organism>